<dbReference type="InParanoid" id="H3H5P7"/>
<dbReference type="STRING" id="164328.H3H5P7"/>
<proteinExistence type="predicted"/>
<keyword evidence="2" id="KW-0175">Coiled coil</keyword>
<accession>H3H5P7</accession>
<feature type="region of interest" description="Disordered" evidence="3">
    <location>
        <begin position="637"/>
        <end position="660"/>
    </location>
</feature>
<evidence type="ECO:0000256" key="5">
    <source>
        <dbReference type="SAM" id="SignalP"/>
    </source>
</evidence>
<dbReference type="VEuPathDB" id="FungiDB:KRP23_9528"/>
<evidence type="ECO:0000313" key="6">
    <source>
        <dbReference type="EnsemblProtists" id="Phyra85972"/>
    </source>
</evidence>
<dbReference type="AlphaFoldDB" id="H3H5P7"/>
<dbReference type="VEuPathDB" id="FungiDB:KRP22_13822"/>
<feature type="chain" id="PRO_5003588250" evidence="5">
    <location>
        <begin position="22"/>
        <end position="1048"/>
    </location>
</feature>
<organism evidence="6 7">
    <name type="scientific">Phytophthora ramorum</name>
    <name type="common">Sudden oak death agent</name>
    <dbReference type="NCBI Taxonomy" id="164328"/>
    <lineage>
        <taxon>Eukaryota</taxon>
        <taxon>Sar</taxon>
        <taxon>Stramenopiles</taxon>
        <taxon>Oomycota</taxon>
        <taxon>Peronosporomycetes</taxon>
        <taxon>Peronosporales</taxon>
        <taxon>Peronosporaceae</taxon>
        <taxon>Phytophthora</taxon>
    </lineage>
</organism>
<feature type="signal peptide" evidence="5">
    <location>
        <begin position="1"/>
        <end position="21"/>
    </location>
</feature>
<keyword evidence="5" id="KW-0732">Signal</keyword>
<evidence type="ECO:0000256" key="4">
    <source>
        <dbReference type="SAM" id="Phobius"/>
    </source>
</evidence>
<feature type="region of interest" description="Disordered" evidence="3">
    <location>
        <begin position="517"/>
        <end position="537"/>
    </location>
</feature>
<keyword evidence="4" id="KW-0812">Transmembrane</keyword>
<protein>
    <submittedName>
        <fullName evidence="6">Uncharacterized protein</fullName>
    </submittedName>
</protein>
<feature type="compositionally biased region" description="Pro residues" evidence="3">
    <location>
        <begin position="240"/>
        <end position="266"/>
    </location>
</feature>
<feature type="compositionally biased region" description="Polar residues" evidence="3">
    <location>
        <begin position="106"/>
        <end position="115"/>
    </location>
</feature>
<keyword evidence="1" id="KW-0945">Host-virus interaction</keyword>
<dbReference type="VEuPathDB" id="FungiDB:KRP23_9526"/>
<feature type="compositionally biased region" description="Polar residues" evidence="3">
    <location>
        <begin position="743"/>
        <end position="757"/>
    </location>
</feature>
<dbReference type="eggNOG" id="ENOG502RXT3">
    <property type="taxonomic scope" value="Eukaryota"/>
</dbReference>
<evidence type="ECO:0000256" key="3">
    <source>
        <dbReference type="SAM" id="MobiDB-lite"/>
    </source>
</evidence>
<reference evidence="7" key="1">
    <citation type="journal article" date="2006" name="Science">
        <title>Phytophthora genome sequences uncover evolutionary origins and mechanisms of pathogenesis.</title>
        <authorList>
            <person name="Tyler B.M."/>
            <person name="Tripathy S."/>
            <person name="Zhang X."/>
            <person name="Dehal P."/>
            <person name="Jiang R.H."/>
            <person name="Aerts A."/>
            <person name="Arredondo F.D."/>
            <person name="Baxter L."/>
            <person name="Bensasson D."/>
            <person name="Beynon J.L."/>
            <person name="Chapman J."/>
            <person name="Damasceno C.M."/>
            <person name="Dorrance A.E."/>
            <person name="Dou D."/>
            <person name="Dickerman A.W."/>
            <person name="Dubchak I.L."/>
            <person name="Garbelotto M."/>
            <person name="Gijzen M."/>
            <person name="Gordon S.G."/>
            <person name="Govers F."/>
            <person name="Grunwald N.J."/>
            <person name="Huang W."/>
            <person name="Ivors K.L."/>
            <person name="Jones R.W."/>
            <person name="Kamoun S."/>
            <person name="Krampis K."/>
            <person name="Lamour K.H."/>
            <person name="Lee M.K."/>
            <person name="McDonald W.H."/>
            <person name="Medina M."/>
            <person name="Meijer H.J."/>
            <person name="Nordberg E.K."/>
            <person name="Maclean D.J."/>
            <person name="Ospina-Giraldo M.D."/>
            <person name="Morris P.F."/>
            <person name="Phuntumart V."/>
            <person name="Putnam N.H."/>
            <person name="Rash S."/>
            <person name="Rose J.K."/>
            <person name="Sakihama Y."/>
            <person name="Salamov A.A."/>
            <person name="Savidor A."/>
            <person name="Scheuring C.F."/>
            <person name="Smith B.M."/>
            <person name="Sobral B.W."/>
            <person name="Terry A."/>
            <person name="Torto-Alalibo T.A."/>
            <person name="Win J."/>
            <person name="Xu Z."/>
            <person name="Zhang H."/>
            <person name="Grigoriev I.V."/>
            <person name="Rokhsar D.S."/>
            <person name="Boore J.L."/>
        </authorList>
    </citation>
    <scope>NUCLEOTIDE SEQUENCE [LARGE SCALE GENOMIC DNA]</scope>
    <source>
        <strain evidence="7">Pr102</strain>
    </source>
</reference>
<dbReference type="Proteomes" id="UP000005238">
    <property type="component" value="Unassembled WGS sequence"/>
</dbReference>
<dbReference type="VEuPathDB" id="FungiDB:KRP22_10609"/>
<evidence type="ECO:0000256" key="1">
    <source>
        <dbReference type="ARBA" id="ARBA00022581"/>
    </source>
</evidence>
<feature type="transmembrane region" description="Helical" evidence="4">
    <location>
        <begin position="938"/>
        <end position="959"/>
    </location>
</feature>
<dbReference type="PANTHER" id="PTHR13037:SF24">
    <property type="entry name" value="POLYCOMB PROTEIN PCL-RELATED"/>
    <property type="match status" value="1"/>
</dbReference>
<evidence type="ECO:0000313" key="7">
    <source>
        <dbReference type="Proteomes" id="UP000005238"/>
    </source>
</evidence>
<sequence>MTCLHFAAALAALALAGLAAADLPVSVQFDATYTISSSRGALCSGAGKAPAGTACPLKGDVATADCHPYLFSFDGKQCTAKEDAECAIVLGDTWGCVFPSVSGSTATPCPTTYESGTPEVTPAATKGGKDEYPTPAPSKPSSTAYPDHKTPAPTTPYPDHKTPAPTTPYPDHKTPAPTTPYPDYKTPAPTTPYPDYKTPAPTTPYPDHKTPAPTTPYPETGAPETPYPETYGPETSYPETPYPETPYPETPYPTTPVPDTPYPETPYPETPYPVTPTTKTPYPETPYPETPYPETPYPETPYPETPYPETPYPVTPTPETPYPETPINMEVAVKAPPCPAEEGPLATLVLVLLHYEGHFRVLERSLREFQHLALESAAQVAQSPVLLAIEAYEAKPSFYTWQQAGARLAVALEACLIPLVTNPELLATSLALKTFLHANLLTSHETIGQSYREAVERGIVAGVEQMGLVEVRVAVCGRASRGVAVDVAEGEKKLVLWKFASQGSGLMFSAGFSREDERGKEEIDPYSASSNDVTPGEQEEREVAHYRTSCEFPDSLEEAAFVYGHFVAEETGAITLEWENADTSSVLSKLLQFQVKVVPLDSAECILDIADGLNGVDTADWLHEHVIASDITALEDVPGWGGTEEGSEDGFGENSESEGAAVENQMPVALMERRTYELEEQVLRLEDSLAATKKELKGALDRVQIAEEIYKANLETITQLEFATAGGPVPKVSRHSNSESEDTTAPSTATPDGSATQPEGRPSSELERVQRLCAGFQEQCLWRSVENMELEAQLAAAQVEASSWRETHVEQAARLEALEQQNQTLRSHKKLLVQEVKRLQPYSQVNLAALVQEAQEARMVQRSLQAKLDSRDLQAGEGPGPTDFVLVEASDEGPSVSEIPRQASTASAGDSRLGTVFLHFRGRRQAPSSSMELDVAELALALLGATVLALLALWLFRVVQYRKAVRRSQARWLAYEPAAVLTEDELGLNWPSLKPILLSPIPEERLESGRESENDSMLSVHRDSLRLSAISVIAYGSFDQPVAKTAKV</sequence>
<feature type="coiled-coil region" evidence="2">
    <location>
        <begin position="787"/>
        <end position="835"/>
    </location>
</feature>
<keyword evidence="4" id="KW-1133">Transmembrane helix</keyword>
<reference evidence="6" key="2">
    <citation type="submission" date="2015-06" db="UniProtKB">
        <authorList>
            <consortium name="EnsemblProtists"/>
        </authorList>
    </citation>
    <scope>IDENTIFICATION</scope>
    <source>
        <strain evidence="6">Pr102</strain>
    </source>
</reference>
<feature type="coiled-coil region" evidence="2">
    <location>
        <begin position="682"/>
        <end position="709"/>
    </location>
</feature>
<feature type="compositionally biased region" description="Low complexity" evidence="3">
    <location>
        <begin position="223"/>
        <end position="239"/>
    </location>
</feature>
<dbReference type="PANTHER" id="PTHR13037">
    <property type="entry name" value="FORMIN"/>
    <property type="match status" value="1"/>
</dbReference>
<feature type="region of interest" description="Disordered" evidence="3">
    <location>
        <begin position="726"/>
        <end position="766"/>
    </location>
</feature>
<keyword evidence="7" id="KW-1185">Reference proteome</keyword>
<dbReference type="EMBL" id="DS566389">
    <property type="status" value="NOT_ANNOTATED_CDS"/>
    <property type="molecule type" value="Genomic_DNA"/>
</dbReference>
<evidence type="ECO:0000256" key="2">
    <source>
        <dbReference type="SAM" id="Coils"/>
    </source>
</evidence>
<dbReference type="VEuPathDB" id="FungiDB:KRP23_9527"/>
<keyword evidence="4" id="KW-0472">Membrane</keyword>
<dbReference type="HOGENOM" id="CLU_010799_0_0_1"/>
<dbReference type="EnsemblProtists" id="Phyra85972">
    <property type="protein sequence ID" value="Phyra85972"/>
    <property type="gene ID" value="Phyra85972"/>
</dbReference>
<feature type="region of interest" description="Disordered" evidence="3">
    <location>
        <begin position="106"/>
        <end position="266"/>
    </location>
</feature>
<dbReference type="VEuPathDB" id="FungiDB:KRP22_13821"/>
<dbReference type="VEuPathDB" id="FungiDB:KRP23_3126"/>
<dbReference type="VEuPathDB" id="FungiDB:KRP22_13823"/>
<name>H3H5P7_PHYRM</name>